<dbReference type="AlphaFoldDB" id="B4G9H9"/>
<keyword evidence="3" id="KW-1185">Reference proteome</keyword>
<keyword evidence="1" id="KW-1133">Transmembrane helix</keyword>
<dbReference type="InterPro" id="IPR032007">
    <property type="entry name" value="DUF4791"/>
</dbReference>
<gene>
    <name evidence="2" type="primary">Dper\GL18648</name>
    <name evidence="2" type="ORF">Dper_GL18648</name>
</gene>
<name>B4G9H9_DROPE</name>
<organism evidence="3">
    <name type="scientific">Drosophila persimilis</name>
    <name type="common">Fruit fly</name>
    <dbReference type="NCBI Taxonomy" id="7234"/>
    <lineage>
        <taxon>Eukaryota</taxon>
        <taxon>Metazoa</taxon>
        <taxon>Ecdysozoa</taxon>
        <taxon>Arthropoda</taxon>
        <taxon>Hexapoda</taxon>
        <taxon>Insecta</taxon>
        <taxon>Pterygota</taxon>
        <taxon>Neoptera</taxon>
        <taxon>Endopterygota</taxon>
        <taxon>Diptera</taxon>
        <taxon>Brachycera</taxon>
        <taxon>Muscomorpha</taxon>
        <taxon>Ephydroidea</taxon>
        <taxon>Drosophilidae</taxon>
        <taxon>Drosophila</taxon>
        <taxon>Sophophora</taxon>
    </lineage>
</organism>
<dbReference type="OrthoDB" id="7811158at2759"/>
<dbReference type="OMA" id="MIVVKYG"/>
<keyword evidence="1" id="KW-0472">Membrane</keyword>
<accession>B4G9H9</accession>
<feature type="transmembrane region" description="Helical" evidence="1">
    <location>
        <begin position="36"/>
        <end position="59"/>
    </location>
</feature>
<reference evidence="2 3" key="1">
    <citation type="journal article" date="2007" name="Nature">
        <title>Evolution of genes and genomes on the Drosophila phylogeny.</title>
        <authorList>
            <consortium name="Drosophila 12 Genomes Consortium"/>
            <person name="Clark A.G."/>
            <person name="Eisen M.B."/>
            <person name="Smith D.R."/>
            <person name="Bergman C.M."/>
            <person name="Oliver B."/>
            <person name="Markow T.A."/>
            <person name="Kaufman T.C."/>
            <person name="Kellis M."/>
            <person name="Gelbart W."/>
            <person name="Iyer V.N."/>
            <person name="Pollard D.A."/>
            <person name="Sackton T.B."/>
            <person name="Larracuente A.M."/>
            <person name="Singh N.D."/>
            <person name="Abad J.P."/>
            <person name="Abt D.N."/>
            <person name="Adryan B."/>
            <person name="Aguade M."/>
            <person name="Akashi H."/>
            <person name="Anderson W.W."/>
            <person name="Aquadro C.F."/>
            <person name="Ardell D.H."/>
            <person name="Arguello R."/>
            <person name="Artieri C.G."/>
            <person name="Barbash D.A."/>
            <person name="Barker D."/>
            <person name="Barsanti P."/>
            <person name="Batterham P."/>
            <person name="Batzoglou S."/>
            <person name="Begun D."/>
            <person name="Bhutkar A."/>
            <person name="Blanco E."/>
            <person name="Bosak S.A."/>
            <person name="Bradley R.K."/>
            <person name="Brand A.D."/>
            <person name="Brent M.R."/>
            <person name="Brooks A.N."/>
            <person name="Brown R.H."/>
            <person name="Butlin R.K."/>
            <person name="Caggese C."/>
            <person name="Calvi B.R."/>
            <person name="Bernardo de Carvalho A."/>
            <person name="Caspi A."/>
            <person name="Castrezana S."/>
            <person name="Celniker S.E."/>
            <person name="Chang J.L."/>
            <person name="Chapple C."/>
            <person name="Chatterji S."/>
            <person name="Chinwalla A."/>
            <person name="Civetta A."/>
            <person name="Clifton S.W."/>
            <person name="Comeron J.M."/>
            <person name="Costello J.C."/>
            <person name="Coyne J.A."/>
            <person name="Daub J."/>
            <person name="David R.G."/>
            <person name="Delcher A.L."/>
            <person name="Delehaunty K."/>
            <person name="Do C.B."/>
            <person name="Ebling H."/>
            <person name="Edwards K."/>
            <person name="Eickbush T."/>
            <person name="Evans J.D."/>
            <person name="Filipski A."/>
            <person name="Findeiss S."/>
            <person name="Freyhult E."/>
            <person name="Fulton L."/>
            <person name="Fulton R."/>
            <person name="Garcia A.C."/>
            <person name="Gardiner A."/>
            <person name="Garfield D.A."/>
            <person name="Garvin B.E."/>
            <person name="Gibson G."/>
            <person name="Gilbert D."/>
            <person name="Gnerre S."/>
            <person name="Godfrey J."/>
            <person name="Good R."/>
            <person name="Gotea V."/>
            <person name="Gravely B."/>
            <person name="Greenberg A.J."/>
            <person name="Griffiths-Jones S."/>
            <person name="Gross S."/>
            <person name="Guigo R."/>
            <person name="Gustafson E.A."/>
            <person name="Haerty W."/>
            <person name="Hahn M.W."/>
            <person name="Halligan D.L."/>
            <person name="Halpern A.L."/>
            <person name="Halter G.M."/>
            <person name="Han M.V."/>
            <person name="Heger A."/>
            <person name="Hillier L."/>
            <person name="Hinrichs A.S."/>
            <person name="Holmes I."/>
            <person name="Hoskins R.A."/>
            <person name="Hubisz M.J."/>
            <person name="Hultmark D."/>
            <person name="Huntley M.A."/>
            <person name="Jaffe D.B."/>
            <person name="Jagadeeshan S."/>
            <person name="Jeck W.R."/>
            <person name="Johnson J."/>
            <person name="Jones C.D."/>
            <person name="Jordan W.C."/>
            <person name="Karpen G.H."/>
            <person name="Kataoka E."/>
            <person name="Keightley P.D."/>
            <person name="Kheradpour P."/>
            <person name="Kirkness E.F."/>
            <person name="Koerich L.B."/>
            <person name="Kristiansen K."/>
            <person name="Kudrna D."/>
            <person name="Kulathinal R.J."/>
            <person name="Kumar S."/>
            <person name="Kwok R."/>
            <person name="Lander E."/>
            <person name="Langley C.H."/>
            <person name="Lapoint R."/>
            <person name="Lazzaro B.P."/>
            <person name="Lee S.J."/>
            <person name="Levesque L."/>
            <person name="Li R."/>
            <person name="Lin C.F."/>
            <person name="Lin M.F."/>
            <person name="Lindblad-Toh K."/>
            <person name="Llopart A."/>
            <person name="Long M."/>
            <person name="Low L."/>
            <person name="Lozovsky E."/>
            <person name="Lu J."/>
            <person name="Luo M."/>
            <person name="Machado C.A."/>
            <person name="Makalowski W."/>
            <person name="Marzo M."/>
            <person name="Matsuda M."/>
            <person name="Matzkin L."/>
            <person name="McAllister B."/>
            <person name="McBride C.S."/>
            <person name="McKernan B."/>
            <person name="McKernan K."/>
            <person name="Mendez-Lago M."/>
            <person name="Minx P."/>
            <person name="Mollenhauer M.U."/>
            <person name="Montooth K."/>
            <person name="Mount S.M."/>
            <person name="Mu X."/>
            <person name="Myers E."/>
            <person name="Negre B."/>
            <person name="Newfeld S."/>
            <person name="Nielsen R."/>
            <person name="Noor M.A."/>
            <person name="O'Grady P."/>
            <person name="Pachter L."/>
            <person name="Papaceit M."/>
            <person name="Parisi M.J."/>
            <person name="Parisi M."/>
            <person name="Parts L."/>
            <person name="Pedersen J.S."/>
            <person name="Pesole G."/>
            <person name="Phillippy A.M."/>
            <person name="Ponting C.P."/>
            <person name="Pop M."/>
            <person name="Porcelli D."/>
            <person name="Powell J.R."/>
            <person name="Prohaska S."/>
            <person name="Pruitt K."/>
            <person name="Puig M."/>
            <person name="Quesneville H."/>
            <person name="Ram K.R."/>
            <person name="Rand D."/>
            <person name="Rasmussen M.D."/>
            <person name="Reed L.K."/>
            <person name="Reenan R."/>
            <person name="Reily A."/>
            <person name="Remington K.A."/>
            <person name="Rieger T.T."/>
            <person name="Ritchie M.G."/>
            <person name="Robin C."/>
            <person name="Rogers Y.H."/>
            <person name="Rohde C."/>
            <person name="Rozas J."/>
            <person name="Rubenfield M.J."/>
            <person name="Ruiz A."/>
            <person name="Russo S."/>
            <person name="Salzberg S.L."/>
            <person name="Sanchez-Gracia A."/>
            <person name="Saranga D.J."/>
            <person name="Sato H."/>
            <person name="Schaeffer S.W."/>
            <person name="Schatz M.C."/>
            <person name="Schlenke T."/>
            <person name="Schwartz R."/>
            <person name="Segarra C."/>
            <person name="Singh R.S."/>
            <person name="Sirot L."/>
            <person name="Sirota M."/>
            <person name="Sisneros N.B."/>
            <person name="Smith C.D."/>
            <person name="Smith T.F."/>
            <person name="Spieth J."/>
            <person name="Stage D.E."/>
            <person name="Stark A."/>
            <person name="Stephan W."/>
            <person name="Strausberg R.L."/>
            <person name="Strempel S."/>
            <person name="Sturgill D."/>
            <person name="Sutton G."/>
            <person name="Sutton G.G."/>
            <person name="Tao W."/>
            <person name="Teichmann S."/>
            <person name="Tobari Y.N."/>
            <person name="Tomimura Y."/>
            <person name="Tsolas J.M."/>
            <person name="Valente V.L."/>
            <person name="Venter E."/>
            <person name="Venter J.C."/>
            <person name="Vicario S."/>
            <person name="Vieira F.G."/>
            <person name="Vilella A.J."/>
            <person name="Villasante A."/>
            <person name="Walenz B."/>
            <person name="Wang J."/>
            <person name="Wasserman M."/>
            <person name="Watts T."/>
            <person name="Wilson D."/>
            <person name="Wilson R.K."/>
            <person name="Wing R.A."/>
            <person name="Wolfner M.F."/>
            <person name="Wong A."/>
            <person name="Wong G.K."/>
            <person name="Wu C.I."/>
            <person name="Wu G."/>
            <person name="Yamamoto D."/>
            <person name="Yang H.P."/>
            <person name="Yang S.P."/>
            <person name="Yorke J.A."/>
            <person name="Yoshida K."/>
            <person name="Zdobnov E."/>
            <person name="Zhang P."/>
            <person name="Zhang Y."/>
            <person name="Zimin A.V."/>
            <person name="Baldwin J."/>
            <person name="Abdouelleil A."/>
            <person name="Abdulkadir J."/>
            <person name="Abebe A."/>
            <person name="Abera B."/>
            <person name="Abreu J."/>
            <person name="Acer S.C."/>
            <person name="Aftuck L."/>
            <person name="Alexander A."/>
            <person name="An P."/>
            <person name="Anderson E."/>
            <person name="Anderson S."/>
            <person name="Arachi H."/>
            <person name="Azer M."/>
            <person name="Bachantsang P."/>
            <person name="Barry A."/>
            <person name="Bayul T."/>
            <person name="Berlin A."/>
            <person name="Bessette D."/>
            <person name="Bloom T."/>
            <person name="Blye J."/>
            <person name="Boguslavskiy L."/>
            <person name="Bonnet C."/>
            <person name="Boukhgalter B."/>
            <person name="Bourzgui I."/>
            <person name="Brown A."/>
            <person name="Cahill P."/>
            <person name="Channer S."/>
            <person name="Cheshatsang Y."/>
            <person name="Chuda L."/>
            <person name="Citroen M."/>
            <person name="Collymore A."/>
            <person name="Cooke P."/>
            <person name="Costello M."/>
            <person name="D'Aco K."/>
            <person name="Daza R."/>
            <person name="De Haan G."/>
            <person name="DeGray S."/>
            <person name="DeMaso C."/>
            <person name="Dhargay N."/>
            <person name="Dooley K."/>
            <person name="Dooley E."/>
            <person name="Doricent M."/>
            <person name="Dorje P."/>
            <person name="Dorjee K."/>
            <person name="Dupes A."/>
            <person name="Elong R."/>
            <person name="Falk J."/>
            <person name="Farina A."/>
            <person name="Faro S."/>
            <person name="Ferguson D."/>
            <person name="Fisher S."/>
            <person name="Foley C.D."/>
            <person name="Franke A."/>
            <person name="Friedrich D."/>
            <person name="Gadbois L."/>
            <person name="Gearin G."/>
            <person name="Gearin C.R."/>
            <person name="Giannoukos G."/>
            <person name="Goode T."/>
            <person name="Graham J."/>
            <person name="Grandbois E."/>
            <person name="Grewal S."/>
            <person name="Gyaltsen K."/>
            <person name="Hafez N."/>
            <person name="Hagos B."/>
            <person name="Hall J."/>
            <person name="Henson C."/>
            <person name="Hollinger A."/>
            <person name="Honan T."/>
            <person name="Huard M.D."/>
            <person name="Hughes L."/>
            <person name="Hurhula B."/>
            <person name="Husby M.E."/>
            <person name="Kamat A."/>
            <person name="Kanga B."/>
            <person name="Kashin S."/>
            <person name="Khazanovich D."/>
            <person name="Kisner P."/>
            <person name="Lance K."/>
            <person name="Lara M."/>
            <person name="Lee W."/>
            <person name="Lennon N."/>
            <person name="Letendre F."/>
            <person name="LeVine R."/>
            <person name="Lipovsky A."/>
            <person name="Liu X."/>
            <person name="Liu J."/>
            <person name="Liu S."/>
            <person name="Lokyitsang T."/>
            <person name="Lokyitsang Y."/>
            <person name="Lubonja R."/>
            <person name="Lui A."/>
            <person name="MacDonald P."/>
            <person name="Magnisalis V."/>
            <person name="Maru K."/>
            <person name="Matthews C."/>
            <person name="McCusker W."/>
            <person name="McDonough S."/>
            <person name="Mehta T."/>
            <person name="Meldrim J."/>
            <person name="Meneus L."/>
            <person name="Mihai O."/>
            <person name="Mihalev A."/>
            <person name="Mihova T."/>
            <person name="Mittelman R."/>
            <person name="Mlenga V."/>
            <person name="Montmayeur A."/>
            <person name="Mulrain L."/>
            <person name="Navidi A."/>
            <person name="Naylor J."/>
            <person name="Negash T."/>
            <person name="Nguyen T."/>
            <person name="Nguyen N."/>
            <person name="Nicol R."/>
            <person name="Norbu C."/>
            <person name="Norbu N."/>
            <person name="Novod N."/>
            <person name="O'Neill B."/>
            <person name="Osman S."/>
            <person name="Markiewicz E."/>
            <person name="Oyono O.L."/>
            <person name="Patti C."/>
            <person name="Phunkhang P."/>
            <person name="Pierre F."/>
            <person name="Priest M."/>
            <person name="Raghuraman S."/>
            <person name="Rege F."/>
            <person name="Reyes R."/>
            <person name="Rise C."/>
            <person name="Rogov P."/>
            <person name="Ross K."/>
            <person name="Ryan E."/>
            <person name="Settipalli S."/>
            <person name="Shea T."/>
            <person name="Sherpa N."/>
            <person name="Shi L."/>
            <person name="Shih D."/>
            <person name="Sparrow T."/>
            <person name="Spaulding J."/>
            <person name="Stalker J."/>
            <person name="Stange-Thomann N."/>
            <person name="Stavropoulos S."/>
            <person name="Stone C."/>
            <person name="Strader C."/>
            <person name="Tesfaye S."/>
            <person name="Thomson T."/>
            <person name="Thoulutsang Y."/>
            <person name="Thoulutsang D."/>
            <person name="Topham K."/>
            <person name="Topping I."/>
            <person name="Tsamla T."/>
            <person name="Vassiliev H."/>
            <person name="Vo A."/>
            <person name="Wangchuk T."/>
            <person name="Wangdi T."/>
            <person name="Weiand M."/>
            <person name="Wilkinson J."/>
            <person name="Wilson A."/>
            <person name="Yadav S."/>
            <person name="Young G."/>
            <person name="Yu Q."/>
            <person name="Zembek L."/>
            <person name="Zhong D."/>
            <person name="Zimmer A."/>
            <person name="Zwirko Z."/>
            <person name="Jaffe D.B."/>
            <person name="Alvarez P."/>
            <person name="Brockman W."/>
            <person name="Butler J."/>
            <person name="Chin C."/>
            <person name="Gnerre S."/>
            <person name="Grabherr M."/>
            <person name="Kleber M."/>
            <person name="Mauceli E."/>
            <person name="MacCallum I."/>
        </authorList>
    </citation>
    <scope>NUCLEOTIDE SEQUENCE [LARGE SCALE GENOMIC DNA]</scope>
    <source>
        <strain evidence="3">MSH-3 / Tucson 14011-0111.49</strain>
    </source>
</reference>
<proteinExistence type="predicted"/>
<feature type="transmembrane region" description="Helical" evidence="1">
    <location>
        <begin position="154"/>
        <end position="172"/>
    </location>
</feature>
<keyword evidence="1" id="KW-0812">Transmembrane</keyword>
<dbReference type="Proteomes" id="UP000008744">
    <property type="component" value="Unassembled WGS sequence"/>
</dbReference>
<dbReference type="HOGENOM" id="CLU_1422856_0_0_1"/>
<sequence>MGEPASGRCARCLYNSLLLTTALRAVQNLRPEEHPYAYAACAVGAVVAGLGLLRVIFASGQPHECQKLRDVCHGCLVLAPLPLVNMELYTLSTGLTSAVTLGHACFVLPLSLDLCCSLFKDREDCHTSDSLRNLTILGNIVSLGFLGMMERNFAYIRMMLVMVAVQYGGVLMDSMQEEAGEDLQICGTALFFHLLGKALEAK</sequence>
<dbReference type="Pfam" id="PF16039">
    <property type="entry name" value="DUF4791"/>
    <property type="match status" value="1"/>
</dbReference>
<dbReference type="eggNOG" id="ENOG502TBI5">
    <property type="taxonomic scope" value="Eukaryota"/>
</dbReference>
<evidence type="ECO:0000313" key="2">
    <source>
        <dbReference type="EMBL" id="EDW29009.1"/>
    </source>
</evidence>
<evidence type="ECO:0000313" key="3">
    <source>
        <dbReference type="Proteomes" id="UP000008744"/>
    </source>
</evidence>
<evidence type="ECO:0000256" key="1">
    <source>
        <dbReference type="SAM" id="Phobius"/>
    </source>
</evidence>
<dbReference type="EMBL" id="CH479180">
    <property type="protein sequence ID" value="EDW29009.1"/>
    <property type="molecule type" value="Genomic_DNA"/>
</dbReference>
<dbReference type="KEGG" id="dpe:6589192"/>
<protein>
    <submittedName>
        <fullName evidence="2">GL18648</fullName>
    </submittedName>
</protein>
<dbReference type="PhylomeDB" id="B4G9H9"/>